<evidence type="ECO:0000256" key="2">
    <source>
        <dbReference type="ARBA" id="ARBA00022692"/>
    </source>
</evidence>
<dbReference type="GO" id="GO:0032259">
    <property type="term" value="P:methylation"/>
    <property type="evidence" value="ECO:0007669"/>
    <property type="project" value="UniProtKB-KW"/>
</dbReference>
<dbReference type="InterPro" id="IPR052527">
    <property type="entry name" value="Metal_cation-efflux_comp"/>
</dbReference>
<reference evidence="6" key="1">
    <citation type="journal article" date="2014" name="Int. J. Syst. Evol. Microbiol.">
        <title>Complete genome sequence of Corynebacterium casei LMG S-19264T (=DSM 44701T), isolated from a smear-ripened cheese.</title>
        <authorList>
            <consortium name="US DOE Joint Genome Institute (JGI-PGF)"/>
            <person name="Walter F."/>
            <person name="Albersmeier A."/>
            <person name="Kalinowski J."/>
            <person name="Ruckert C."/>
        </authorList>
    </citation>
    <scope>NUCLEOTIDE SEQUENCE</scope>
    <source>
        <strain evidence="6">JCM 13306</strain>
    </source>
</reference>
<comment type="subcellular location">
    <subcellularLocation>
        <location evidence="1">Endomembrane system</location>
        <topology evidence="1">Multi-pass membrane protein</topology>
    </subcellularLocation>
</comment>
<accession>A0A919FBQ4</accession>
<evidence type="ECO:0000256" key="5">
    <source>
        <dbReference type="SAM" id="Phobius"/>
    </source>
</evidence>
<evidence type="ECO:0000313" key="6">
    <source>
        <dbReference type="EMBL" id="GHH60269.1"/>
    </source>
</evidence>
<keyword evidence="6" id="KW-0808">Transferase</keyword>
<dbReference type="Pfam" id="PF04191">
    <property type="entry name" value="PEMT"/>
    <property type="match status" value="1"/>
</dbReference>
<dbReference type="AlphaFoldDB" id="A0A919FBQ4"/>
<dbReference type="Gene3D" id="1.20.120.1630">
    <property type="match status" value="1"/>
</dbReference>
<dbReference type="GO" id="GO:0012505">
    <property type="term" value="C:endomembrane system"/>
    <property type="evidence" value="ECO:0007669"/>
    <property type="project" value="UniProtKB-SubCell"/>
</dbReference>
<dbReference type="PANTHER" id="PTHR43847">
    <property type="entry name" value="BLL3993 PROTEIN"/>
    <property type="match status" value="1"/>
</dbReference>
<keyword evidence="7" id="KW-1185">Reference proteome</keyword>
<feature type="transmembrane region" description="Helical" evidence="5">
    <location>
        <begin position="129"/>
        <end position="158"/>
    </location>
</feature>
<keyword evidence="6" id="KW-0489">Methyltransferase</keyword>
<evidence type="ECO:0000256" key="3">
    <source>
        <dbReference type="ARBA" id="ARBA00022989"/>
    </source>
</evidence>
<dbReference type="RefSeq" id="WP_434030023.1">
    <property type="nucleotide sequence ID" value="NZ_BNBA01000044.1"/>
</dbReference>
<organism evidence="6 7">
    <name type="scientific">Xanthomonas boreopolis</name>
    <dbReference type="NCBI Taxonomy" id="86183"/>
    <lineage>
        <taxon>Bacteria</taxon>
        <taxon>Pseudomonadati</taxon>
        <taxon>Pseudomonadota</taxon>
        <taxon>Gammaproteobacteria</taxon>
        <taxon>Lysobacterales</taxon>
        <taxon>Lysobacteraceae</taxon>
        <taxon>Xanthomonas</taxon>
    </lineage>
</organism>
<dbReference type="EMBL" id="BNBA01000044">
    <property type="protein sequence ID" value="GHH60269.1"/>
    <property type="molecule type" value="Genomic_DNA"/>
</dbReference>
<dbReference type="PANTHER" id="PTHR43847:SF1">
    <property type="entry name" value="BLL3993 PROTEIN"/>
    <property type="match status" value="1"/>
</dbReference>
<dbReference type="GO" id="GO:0008168">
    <property type="term" value="F:methyltransferase activity"/>
    <property type="evidence" value="ECO:0007669"/>
    <property type="project" value="UniProtKB-KW"/>
</dbReference>
<dbReference type="InterPro" id="IPR007318">
    <property type="entry name" value="Phopholipid_MeTrfase"/>
</dbReference>
<name>A0A919FBQ4_9XANT</name>
<proteinExistence type="predicted"/>
<feature type="transmembrane region" description="Helical" evidence="5">
    <location>
        <begin position="42"/>
        <end position="61"/>
    </location>
</feature>
<gene>
    <name evidence="6" type="ORF">GCM10009090_35460</name>
</gene>
<keyword evidence="4 5" id="KW-0472">Membrane</keyword>
<evidence type="ECO:0000256" key="4">
    <source>
        <dbReference type="ARBA" id="ARBA00023136"/>
    </source>
</evidence>
<sequence>MPALSPHLPFLLLNLAWGAYEILLGHRRRAADGGARDQGTLKLLWRVLYGAIALGVAVSFLRYGRFPAAWIEPLRWSGCVLVAGGLAFRIWAIRTLDRWFTVDVTIQHDQPLIQHGPYRRLRHPSYTGALLAFCGLALGLGSVLSVLAIVPAATWAFLRRIRVEEAALREAFGARYDAYAATRWRLLPGVW</sequence>
<feature type="transmembrane region" description="Helical" evidence="5">
    <location>
        <begin position="73"/>
        <end position="92"/>
    </location>
</feature>
<comment type="caution">
    <text evidence="6">The sequence shown here is derived from an EMBL/GenBank/DDBJ whole genome shotgun (WGS) entry which is preliminary data.</text>
</comment>
<evidence type="ECO:0000256" key="1">
    <source>
        <dbReference type="ARBA" id="ARBA00004127"/>
    </source>
</evidence>
<keyword evidence="3 5" id="KW-1133">Transmembrane helix</keyword>
<keyword evidence="2 5" id="KW-0812">Transmembrane</keyword>
<evidence type="ECO:0000313" key="7">
    <source>
        <dbReference type="Proteomes" id="UP000623958"/>
    </source>
</evidence>
<dbReference type="Proteomes" id="UP000623958">
    <property type="component" value="Unassembled WGS sequence"/>
</dbReference>
<reference evidence="6" key="2">
    <citation type="submission" date="2020-09" db="EMBL/GenBank/DDBJ databases">
        <authorList>
            <person name="Sun Q."/>
            <person name="Ohkuma M."/>
        </authorList>
    </citation>
    <scope>NUCLEOTIDE SEQUENCE</scope>
    <source>
        <strain evidence="6">JCM 13306</strain>
    </source>
</reference>
<protein>
    <submittedName>
        <fullName evidence="6">Protein-S-isoprenylcysteine methyltransferase</fullName>
    </submittedName>
</protein>